<accession>A0A0U1XC94</accession>
<gene>
    <name evidence="2" type="primary">nad4L</name>
</gene>
<proteinExistence type="predicted"/>
<dbReference type="Gene3D" id="1.10.287.3510">
    <property type="match status" value="1"/>
</dbReference>
<protein>
    <submittedName>
        <fullName evidence="2">NADH dehydrogenase subunit 4L</fullName>
    </submittedName>
</protein>
<geneLocation type="mitochondrion" evidence="2"/>
<feature type="transmembrane region" description="Helical" evidence="1">
    <location>
        <begin position="55"/>
        <end position="79"/>
    </location>
</feature>
<evidence type="ECO:0000313" key="2">
    <source>
        <dbReference type="EMBL" id="AIQ80156.1"/>
    </source>
</evidence>
<keyword evidence="2" id="KW-0496">Mitochondrion</keyword>
<keyword evidence="1" id="KW-1133">Transmembrane helix</keyword>
<dbReference type="EMBL" id="KM235194">
    <property type="protein sequence ID" value="AIQ80156.1"/>
    <property type="molecule type" value="Genomic_DNA"/>
</dbReference>
<evidence type="ECO:0000256" key="1">
    <source>
        <dbReference type="SAM" id="Phobius"/>
    </source>
</evidence>
<dbReference type="AlphaFoldDB" id="A0A0U1XC94"/>
<keyword evidence="1" id="KW-0472">Membrane</keyword>
<sequence length="94" mass="10818">MLILGLFQYFQNLLILCLFFLYYSVKHKLLMLLILLEVMSLVVLVSLVMTPNLSVFPSFFFVLTFLVLEAVLGLSIMVYSVRLLSSECTNLLFN</sequence>
<reference evidence="2" key="1">
    <citation type="journal article" date="2014" name="Mitochondrial DNA">
        <title>Complete mitochondrial genome of Lernaea cyprinacea (Copepoda: Cyclopoida).</title>
        <authorList>
            <person name="Su Y.B."/>
            <person name="Wang L.X."/>
            <person name="Kong S.C."/>
            <person name="Chen L."/>
            <person name="Fang R."/>
        </authorList>
    </citation>
    <scope>NUCLEOTIDE SEQUENCE</scope>
</reference>
<feature type="transmembrane region" description="Helical" evidence="1">
    <location>
        <begin position="6"/>
        <end position="23"/>
    </location>
</feature>
<keyword evidence="1" id="KW-0812">Transmembrane</keyword>
<organism evidence="2">
    <name type="scientific">Lernaea cyprinacea</name>
    <dbReference type="NCBI Taxonomy" id="342429"/>
    <lineage>
        <taxon>Eukaryota</taxon>
        <taxon>Metazoa</taxon>
        <taxon>Ecdysozoa</taxon>
        <taxon>Arthropoda</taxon>
        <taxon>Crustacea</taxon>
        <taxon>Multicrustacea</taxon>
        <taxon>Hexanauplia</taxon>
        <taxon>Copepoda</taxon>
        <taxon>Cyclopoida</taxon>
        <taxon>Lernaeidae</taxon>
        <taxon>Lernaea</taxon>
    </lineage>
</organism>
<name>A0A0U1XC94_9MAXI</name>
<feature type="transmembrane region" description="Helical" evidence="1">
    <location>
        <begin position="30"/>
        <end position="49"/>
    </location>
</feature>